<evidence type="ECO:0000256" key="7">
    <source>
        <dbReference type="RuleBase" id="RU000562"/>
    </source>
</evidence>
<gene>
    <name evidence="6 8" type="primary">rplU</name>
    <name evidence="8" type="ORF">CLG94_08615</name>
</gene>
<evidence type="ECO:0000256" key="3">
    <source>
        <dbReference type="ARBA" id="ARBA00022884"/>
    </source>
</evidence>
<dbReference type="EMBL" id="NVQC01000022">
    <property type="protein sequence ID" value="PTL35806.1"/>
    <property type="molecule type" value="Genomic_DNA"/>
</dbReference>
<dbReference type="SUPFAM" id="SSF141091">
    <property type="entry name" value="L21p-like"/>
    <property type="match status" value="1"/>
</dbReference>
<keyword evidence="5 6" id="KW-0687">Ribonucleoprotein</keyword>
<protein>
    <recommendedName>
        <fullName evidence="6">Large ribosomal subunit protein bL21</fullName>
    </recommendedName>
</protein>
<dbReference type="GO" id="GO:0005737">
    <property type="term" value="C:cytoplasm"/>
    <property type="evidence" value="ECO:0007669"/>
    <property type="project" value="UniProtKB-ARBA"/>
</dbReference>
<name>A0A2T4TXG7_9BACT</name>
<dbReference type="NCBIfam" id="TIGR00061">
    <property type="entry name" value="L21"/>
    <property type="match status" value="1"/>
</dbReference>
<dbReference type="InterPro" id="IPR028909">
    <property type="entry name" value="bL21-like"/>
</dbReference>
<comment type="subunit">
    <text evidence="6">Part of the 50S ribosomal subunit. Contacts protein L20.</text>
</comment>
<dbReference type="InterPro" id="IPR001787">
    <property type="entry name" value="Ribosomal_bL21"/>
</dbReference>
<dbReference type="OrthoDB" id="9813334at2"/>
<comment type="caution">
    <text evidence="8">The sequence shown here is derived from an EMBL/GenBank/DDBJ whole genome shotgun (WGS) entry which is preliminary data.</text>
</comment>
<dbReference type="GO" id="GO:0006412">
    <property type="term" value="P:translation"/>
    <property type="evidence" value="ECO:0007669"/>
    <property type="project" value="UniProtKB-UniRule"/>
</dbReference>
<keyword evidence="2 6" id="KW-0699">rRNA-binding</keyword>
<evidence type="ECO:0000256" key="2">
    <source>
        <dbReference type="ARBA" id="ARBA00022730"/>
    </source>
</evidence>
<dbReference type="HAMAP" id="MF_01363">
    <property type="entry name" value="Ribosomal_bL21"/>
    <property type="match status" value="1"/>
</dbReference>
<reference evidence="9" key="2">
    <citation type="journal article" date="2018" name="Environ. Microbiol.">
        <title>Bloom of a denitrifying methanotroph, 'Candidatus Methylomirabilis limnetica', in a deep stratified lake.</title>
        <authorList>
            <person name="Graf J.S."/>
            <person name="Mayr M.J."/>
            <person name="Marchant H.K."/>
            <person name="Tienken D."/>
            <person name="Hach P.F."/>
            <person name="Brand A."/>
            <person name="Schubert C.J."/>
            <person name="Kuypers M.M."/>
            <person name="Milucka J."/>
        </authorList>
    </citation>
    <scope>NUCLEOTIDE SEQUENCE [LARGE SCALE GENOMIC DNA]</scope>
    <source>
        <strain evidence="9">Zug</strain>
    </source>
</reference>
<dbReference type="GO" id="GO:1990904">
    <property type="term" value="C:ribonucleoprotein complex"/>
    <property type="evidence" value="ECO:0007669"/>
    <property type="project" value="UniProtKB-KW"/>
</dbReference>
<dbReference type="GO" id="GO:0005840">
    <property type="term" value="C:ribosome"/>
    <property type="evidence" value="ECO:0007669"/>
    <property type="project" value="UniProtKB-KW"/>
</dbReference>
<proteinExistence type="inferred from homology"/>
<reference evidence="8 9" key="1">
    <citation type="submission" date="2017-09" db="EMBL/GenBank/DDBJ databases">
        <title>Bloom of a denitrifying methanotroph, Candidatus Methylomirabilis limnetica, in a deep stratified lake.</title>
        <authorList>
            <person name="Graf J.S."/>
            <person name="Marchant H.K."/>
            <person name="Tienken D."/>
            <person name="Hach P.F."/>
            <person name="Brand A."/>
            <person name="Schubert C.J."/>
            <person name="Kuypers M.M."/>
            <person name="Milucka J."/>
        </authorList>
    </citation>
    <scope>NUCLEOTIDE SEQUENCE [LARGE SCALE GENOMIC DNA]</scope>
    <source>
        <strain evidence="8 9">Zug</strain>
    </source>
</reference>
<evidence type="ECO:0000313" key="9">
    <source>
        <dbReference type="Proteomes" id="UP000241436"/>
    </source>
</evidence>
<sequence length="103" mass="11641">MYAIIESGGKQCRVSSGDLVTLERIEGETGKQVELSKVLLVADGDQVKIGAPYLQGALVMSEIVRQGRGPKVIVFKFKRRKRYRRTQGHRQEQTILRITEIRA</sequence>
<evidence type="ECO:0000256" key="5">
    <source>
        <dbReference type="ARBA" id="ARBA00023274"/>
    </source>
</evidence>
<dbReference type="GO" id="GO:0019843">
    <property type="term" value="F:rRNA binding"/>
    <property type="evidence" value="ECO:0007669"/>
    <property type="project" value="UniProtKB-UniRule"/>
</dbReference>
<dbReference type="PROSITE" id="PS01169">
    <property type="entry name" value="RIBOSOMAL_L21"/>
    <property type="match status" value="1"/>
</dbReference>
<comment type="function">
    <text evidence="6 7">This protein binds to 23S rRNA in the presence of protein L20.</text>
</comment>
<dbReference type="GO" id="GO:0003735">
    <property type="term" value="F:structural constituent of ribosome"/>
    <property type="evidence" value="ECO:0007669"/>
    <property type="project" value="InterPro"/>
</dbReference>
<evidence type="ECO:0000256" key="4">
    <source>
        <dbReference type="ARBA" id="ARBA00022980"/>
    </source>
</evidence>
<dbReference type="AlphaFoldDB" id="A0A2T4TXG7"/>
<dbReference type="PANTHER" id="PTHR21349:SF0">
    <property type="entry name" value="LARGE RIBOSOMAL SUBUNIT PROTEIN BL21M"/>
    <property type="match status" value="1"/>
</dbReference>
<dbReference type="Proteomes" id="UP000241436">
    <property type="component" value="Unassembled WGS sequence"/>
</dbReference>
<dbReference type="RefSeq" id="WP_107562636.1">
    <property type="nucleotide sequence ID" value="NZ_NVQC01000022.1"/>
</dbReference>
<dbReference type="InterPro" id="IPR036164">
    <property type="entry name" value="bL21-like_sf"/>
</dbReference>
<evidence type="ECO:0000256" key="1">
    <source>
        <dbReference type="ARBA" id="ARBA00008563"/>
    </source>
</evidence>
<dbReference type="Pfam" id="PF00829">
    <property type="entry name" value="Ribosomal_L21p"/>
    <property type="match status" value="1"/>
</dbReference>
<keyword evidence="4 6" id="KW-0689">Ribosomal protein</keyword>
<keyword evidence="9" id="KW-1185">Reference proteome</keyword>
<evidence type="ECO:0000256" key="6">
    <source>
        <dbReference type="HAMAP-Rule" id="MF_01363"/>
    </source>
</evidence>
<evidence type="ECO:0000313" key="8">
    <source>
        <dbReference type="EMBL" id="PTL35806.1"/>
    </source>
</evidence>
<dbReference type="InterPro" id="IPR018258">
    <property type="entry name" value="Ribosomal_bL21_CS"/>
</dbReference>
<dbReference type="PANTHER" id="PTHR21349">
    <property type="entry name" value="50S RIBOSOMAL PROTEIN L21"/>
    <property type="match status" value="1"/>
</dbReference>
<comment type="similarity">
    <text evidence="1 6 7">Belongs to the bacterial ribosomal protein bL21 family.</text>
</comment>
<organism evidence="8 9">
    <name type="scientific">Candidatus Methylomirabilis limnetica</name>
    <dbReference type="NCBI Taxonomy" id="2033718"/>
    <lineage>
        <taxon>Bacteria</taxon>
        <taxon>Candidatus Methylomirabilota</taxon>
        <taxon>Candidatus Methylomirabilia</taxon>
        <taxon>Candidatus Methylomirabilales</taxon>
        <taxon>Candidatus Methylomirabilaceae</taxon>
        <taxon>Candidatus Methylomirabilis</taxon>
    </lineage>
</organism>
<keyword evidence="3 6" id="KW-0694">RNA-binding</keyword>
<accession>A0A2T4TXG7</accession>